<evidence type="ECO:0000256" key="1">
    <source>
        <dbReference type="ARBA" id="ARBA00001946"/>
    </source>
</evidence>
<evidence type="ECO:0000256" key="9">
    <source>
        <dbReference type="ARBA" id="ARBA00030592"/>
    </source>
</evidence>
<dbReference type="PANTHER" id="PTHR11136">
    <property type="entry name" value="FOLYLPOLYGLUTAMATE SYNTHASE-RELATED"/>
    <property type="match status" value="1"/>
</dbReference>
<dbReference type="GO" id="GO:0046872">
    <property type="term" value="F:metal ion binding"/>
    <property type="evidence" value="ECO:0007669"/>
    <property type="project" value="UniProtKB-KW"/>
</dbReference>
<evidence type="ECO:0000256" key="5">
    <source>
        <dbReference type="ARBA" id="ARBA00022723"/>
    </source>
</evidence>
<dbReference type="PIRSF" id="PIRSF001563">
    <property type="entry name" value="Folylpolyglu_synth"/>
    <property type="match status" value="1"/>
</dbReference>
<dbReference type="Gene3D" id="3.40.1190.10">
    <property type="entry name" value="Mur-like, catalytic domain"/>
    <property type="match status" value="1"/>
</dbReference>
<comment type="similarity">
    <text evidence="2 11">Belongs to the folylpolyglutamate synthase family.</text>
</comment>
<comment type="caution">
    <text evidence="14">The sequence shown here is derived from an EMBL/GenBank/DDBJ whole genome shotgun (WGS) entry which is preliminary data.</text>
</comment>
<keyword evidence="7 11" id="KW-0067">ATP-binding</keyword>
<dbReference type="FunFam" id="3.40.1190.10:FF:000011">
    <property type="entry name" value="Folylpolyglutamate synthase/dihydrofolate synthase"/>
    <property type="match status" value="1"/>
</dbReference>
<protein>
    <recommendedName>
        <fullName evidence="3">tetrahydrofolate synthase</fullName>
        <ecNumber evidence="3">6.3.2.17</ecNumber>
    </recommendedName>
    <alternativeName>
        <fullName evidence="9">Tetrahydrofolylpolyglutamate synthase</fullName>
    </alternativeName>
</protein>
<dbReference type="GO" id="GO:0008841">
    <property type="term" value="F:dihydrofolate synthase activity"/>
    <property type="evidence" value="ECO:0007669"/>
    <property type="project" value="TreeGrafter"/>
</dbReference>
<feature type="domain" description="Mur ligase central" evidence="13">
    <location>
        <begin position="44"/>
        <end position="265"/>
    </location>
</feature>
<dbReference type="InterPro" id="IPR036615">
    <property type="entry name" value="Mur_ligase_C_dom_sf"/>
</dbReference>
<dbReference type="Pfam" id="PF08245">
    <property type="entry name" value="Mur_ligase_M"/>
    <property type="match status" value="1"/>
</dbReference>
<dbReference type="HOGENOM" id="CLU_015869_1_2_9"/>
<keyword evidence="4 11" id="KW-0436">Ligase</keyword>
<evidence type="ECO:0000313" key="14">
    <source>
        <dbReference type="EMBL" id="EEG50189.1"/>
    </source>
</evidence>
<dbReference type="eggNOG" id="COG0285">
    <property type="taxonomic scope" value="Bacteria"/>
</dbReference>
<dbReference type="InterPro" id="IPR013221">
    <property type="entry name" value="Mur_ligase_cen"/>
</dbReference>
<evidence type="ECO:0000313" key="15">
    <source>
        <dbReference type="Proteomes" id="UP000003100"/>
    </source>
</evidence>
<dbReference type="InterPro" id="IPR001645">
    <property type="entry name" value="Folylpolyglutamate_synth"/>
</dbReference>
<evidence type="ECO:0000256" key="10">
    <source>
        <dbReference type="ARBA" id="ARBA00047493"/>
    </source>
</evidence>
<dbReference type="PATRIC" id="fig|476272.21.peg.3904"/>
<keyword evidence="15" id="KW-1185">Reference proteome</keyword>
<gene>
    <name evidence="14" type="ORF">RUMHYD_00896</name>
</gene>
<reference evidence="14 15" key="1">
    <citation type="submission" date="2009-01" db="EMBL/GenBank/DDBJ databases">
        <authorList>
            <person name="Fulton L."/>
            <person name="Clifton S."/>
            <person name="Fulton B."/>
            <person name="Xu J."/>
            <person name="Minx P."/>
            <person name="Pepin K.H."/>
            <person name="Johnson M."/>
            <person name="Bhonagiri V."/>
            <person name="Nash W.E."/>
            <person name="Mardis E.R."/>
            <person name="Wilson R.K."/>
        </authorList>
    </citation>
    <scope>NUCLEOTIDE SEQUENCE [LARGE SCALE GENOMIC DNA]</scope>
    <source>
        <strain evidence="15">DSM 10507 / JCM 14656 / S5a33</strain>
    </source>
</reference>
<evidence type="ECO:0000256" key="2">
    <source>
        <dbReference type="ARBA" id="ARBA00008276"/>
    </source>
</evidence>
<proteinExistence type="inferred from homology"/>
<dbReference type="GO" id="GO:0005737">
    <property type="term" value="C:cytoplasm"/>
    <property type="evidence" value="ECO:0007669"/>
    <property type="project" value="TreeGrafter"/>
</dbReference>
<evidence type="ECO:0000256" key="4">
    <source>
        <dbReference type="ARBA" id="ARBA00022598"/>
    </source>
</evidence>
<name>C0CJ78_BLAHS</name>
<dbReference type="GeneID" id="86821375"/>
<evidence type="ECO:0000256" key="7">
    <source>
        <dbReference type="ARBA" id="ARBA00022840"/>
    </source>
</evidence>
<evidence type="ECO:0000259" key="13">
    <source>
        <dbReference type="Pfam" id="PF08245"/>
    </source>
</evidence>
<evidence type="ECO:0000256" key="3">
    <source>
        <dbReference type="ARBA" id="ARBA00013025"/>
    </source>
</evidence>
<keyword evidence="8" id="KW-0460">Magnesium</keyword>
<dbReference type="GO" id="GO:0005524">
    <property type="term" value="F:ATP binding"/>
    <property type="evidence" value="ECO:0007669"/>
    <property type="project" value="UniProtKB-KW"/>
</dbReference>
<keyword evidence="6 11" id="KW-0547">Nucleotide-binding</keyword>
<dbReference type="RefSeq" id="WP_005946478.1">
    <property type="nucleotide sequence ID" value="NZ_CP136423.1"/>
</dbReference>
<dbReference type="NCBIfam" id="TIGR01499">
    <property type="entry name" value="folC"/>
    <property type="match status" value="1"/>
</dbReference>
<evidence type="ECO:0000256" key="11">
    <source>
        <dbReference type="PIRNR" id="PIRNR001563"/>
    </source>
</evidence>
<keyword evidence="5" id="KW-0479">Metal-binding</keyword>
<reference evidence="14 15" key="2">
    <citation type="submission" date="2009-02" db="EMBL/GenBank/DDBJ databases">
        <title>Draft genome sequence of Blautia hydrogenotrophica DSM 10507 (Ruminococcus hydrogenotrophicus DSM 10507).</title>
        <authorList>
            <person name="Sudarsanam P."/>
            <person name="Ley R."/>
            <person name="Guruge J."/>
            <person name="Turnbaugh P.J."/>
            <person name="Mahowald M."/>
            <person name="Liep D."/>
            <person name="Gordon J."/>
        </authorList>
    </citation>
    <scope>NUCLEOTIDE SEQUENCE [LARGE SCALE GENOMIC DNA]</scope>
    <source>
        <strain evidence="15">DSM 10507 / JCM 14656 / S5a33</strain>
    </source>
</reference>
<accession>C0CJ78</accession>
<dbReference type="SUPFAM" id="SSF53244">
    <property type="entry name" value="MurD-like peptide ligases, peptide-binding domain"/>
    <property type="match status" value="1"/>
</dbReference>
<dbReference type="InterPro" id="IPR036565">
    <property type="entry name" value="Mur-like_cat_sf"/>
</dbReference>
<dbReference type="Pfam" id="PF02875">
    <property type="entry name" value="Mur_ligase_C"/>
    <property type="match status" value="1"/>
</dbReference>
<dbReference type="EC" id="6.3.2.17" evidence="3"/>
<comment type="catalytic activity">
    <reaction evidence="10">
        <text>(6S)-5,6,7,8-tetrahydrofolyl-(gamma-L-Glu)(n) + L-glutamate + ATP = (6S)-5,6,7,8-tetrahydrofolyl-(gamma-L-Glu)(n+1) + ADP + phosphate + H(+)</text>
        <dbReference type="Rhea" id="RHEA:10580"/>
        <dbReference type="Rhea" id="RHEA-COMP:14738"/>
        <dbReference type="Rhea" id="RHEA-COMP:14740"/>
        <dbReference type="ChEBI" id="CHEBI:15378"/>
        <dbReference type="ChEBI" id="CHEBI:29985"/>
        <dbReference type="ChEBI" id="CHEBI:30616"/>
        <dbReference type="ChEBI" id="CHEBI:43474"/>
        <dbReference type="ChEBI" id="CHEBI:141005"/>
        <dbReference type="ChEBI" id="CHEBI:456216"/>
        <dbReference type="EC" id="6.3.2.17"/>
    </reaction>
</comment>
<evidence type="ECO:0000259" key="12">
    <source>
        <dbReference type="Pfam" id="PF02875"/>
    </source>
</evidence>
<dbReference type="SUPFAM" id="SSF53623">
    <property type="entry name" value="MurD-like peptide ligases, catalytic domain"/>
    <property type="match status" value="1"/>
</dbReference>
<dbReference type="PANTHER" id="PTHR11136:SF0">
    <property type="entry name" value="DIHYDROFOLATE SYNTHETASE-RELATED"/>
    <property type="match status" value="1"/>
</dbReference>
<dbReference type="EMBL" id="ACBZ01000038">
    <property type="protein sequence ID" value="EEG50189.1"/>
    <property type="molecule type" value="Genomic_DNA"/>
</dbReference>
<evidence type="ECO:0000256" key="8">
    <source>
        <dbReference type="ARBA" id="ARBA00022842"/>
    </source>
</evidence>
<dbReference type="AlphaFoldDB" id="C0CJ78"/>
<sequence>MNYKQSRAYIDQVECYGRVLGLENIEELTQKLGNPQEDLNVIHVAGTNGKGSTIAYLSTILQEAGYKVGKYISPTIYSYRERMSIGEKKISKEAFARHLTKVAAVAEEMAAQGRPHPTPFEIETAVAFLFFREEKCDFVVLETGMGGATDATNVVRNTRMAVLTPIGLDHMSFLGNTLSEIAAVKAGIIKEGCVTVCSCQKAEAREVIEQECQKKHSELIWVDTKTLKVKETSCFGQTFQWEGENYEVSLAGVYQIDNAVLALTAVTQLRKMGYEIPKEAVSRGLSNTRWGGRFTVIGQSPLFVVDGAHNPDAARRLEESICQYFSHKNIYYIVGMFRDKDYDEVLRITAPYAKGIFTVQTPNSQRALSARELAEDAGKYHDRVEAVSDLTEAVKRAYEVAGPQDVIVAFGSLSYLGEITRIVRERTDDEGER</sequence>
<comment type="cofactor">
    <cofactor evidence="1">
        <name>Mg(2+)</name>
        <dbReference type="ChEBI" id="CHEBI:18420"/>
    </cofactor>
</comment>
<dbReference type="InterPro" id="IPR004101">
    <property type="entry name" value="Mur_ligase_C"/>
</dbReference>
<dbReference type="PROSITE" id="PS01012">
    <property type="entry name" value="FOLYLPOLYGLU_SYNT_2"/>
    <property type="match status" value="1"/>
</dbReference>
<feature type="domain" description="Mur ligase C-terminal" evidence="12">
    <location>
        <begin position="292"/>
        <end position="412"/>
    </location>
</feature>
<organism evidence="14 15">
    <name type="scientific">Blautia hydrogenotrophica (strain DSM 10507 / JCM 14656 / S5a33)</name>
    <name type="common">Ruminococcus hydrogenotrophicus</name>
    <dbReference type="NCBI Taxonomy" id="476272"/>
    <lineage>
        <taxon>Bacteria</taxon>
        <taxon>Bacillati</taxon>
        <taxon>Bacillota</taxon>
        <taxon>Clostridia</taxon>
        <taxon>Lachnospirales</taxon>
        <taxon>Lachnospiraceae</taxon>
        <taxon>Blautia</taxon>
    </lineage>
</organism>
<evidence type="ECO:0000256" key="6">
    <source>
        <dbReference type="ARBA" id="ARBA00022741"/>
    </source>
</evidence>
<dbReference type="Proteomes" id="UP000003100">
    <property type="component" value="Unassembled WGS sequence"/>
</dbReference>
<dbReference type="Gene3D" id="3.90.190.20">
    <property type="entry name" value="Mur ligase, C-terminal domain"/>
    <property type="match status" value="1"/>
</dbReference>
<dbReference type="GO" id="GO:0004326">
    <property type="term" value="F:tetrahydrofolylpolyglutamate synthase activity"/>
    <property type="evidence" value="ECO:0007669"/>
    <property type="project" value="UniProtKB-EC"/>
</dbReference>
<dbReference type="InterPro" id="IPR018109">
    <property type="entry name" value="Folylpolyglutamate_synth_CS"/>
</dbReference>
<dbReference type="PROSITE" id="PS01011">
    <property type="entry name" value="FOLYLPOLYGLU_SYNT_1"/>
    <property type="match status" value="1"/>
</dbReference>